<dbReference type="Proteomes" id="UP000828390">
    <property type="component" value="Unassembled WGS sequence"/>
</dbReference>
<keyword evidence="3" id="KW-1185">Reference proteome</keyword>
<accession>A0A9D4J533</accession>
<feature type="region of interest" description="Disordered" evidence="1">
    <location>
        <begin position="23"/>
        <end position="51"/>
    </location>
</feature>
<reference evidence="2" key="2">
    <citation type="submission" date="2020-11" db="EMBL/GenBank/DDBJ databases">
        <authorList>
            <person name="McCartney M.A."/>
            <person name="Auch B."/>
            <person name="Kono T."/>
            <person name="Mallez S."/>
            <person name="Becker A."/>
            <person name="Gohl D.M."/>
            <person name="Silverstein K.A.T."/>
            <person name="Koren S."/>
            <person name="Bechman K.B."/>
            <person name="Herman A."/>
            <person name="Abrahante J.E."/>
            <person name="Garbe J."/>
        </authorList>
    </citation>
    <scope>NUCLEOTIDE SEQUENCE</scope>
    <source>
        <strain evidence="2">Duluth1</strain>
        <tissue evidence="2">Whole animal</tissue>
    </source>
</reference>
<comment type="caution">
    <text evidence="2">The sequence shown here is derived from an EMBL/GenBank/DDBJ whole genome shotgun (WGS) entry which is preliminary data.</text>
</comment>
<reference evidence="2" key="1">
    <citation type="journal article" date="2019" name="bioRxiv">
        <title>The Genome of the Zebra Mussel, Dreissena polymorpha: A Resource for Invasive Species Research.</title>
        <authorList>
            <person name="McCartney M.A."/>
            <person name="Auch B."/>
            <person name="Kono T."/>
            <person name="Mallez S."/>
            <person name="Zhang Y."/>
            <person name="Obille A."/>
            <person name="Becker A."/>
            <person name="Abrahante J.E."/>
            <person name="Garbe J."/>
            <person name="Badalamenti J.P."/>
            <person name="Herman A."/>
            <person name="Mangelson H."/>
            <person name="Liachko I."/>
            <person name="Sullivan S."/>
            <person name="Sone E.D."/>
            <person name="Koren S."/>
            <person name="Silverstein K.A.T."/>
            <person name="Beckman K.B."/>
            <person name="Gohl D.M."/>
        </authorList>
    </citation>
    <scope>NUCLEOTIDE SEQUENCE</scope>
    <source>
        <strain evidence="2">Duluth1</strain>
        <tissue evidence="2">Whole animal</tissue>
    </source>
</reference>
<dbReference type="AlphaFoldDB" id="A0A9D4J533"/>
<name>A0A9D4J533_DREPO</name>
<organism evidence="2 3">
    <name type="scientific">Dreissena polymorpha</name>
    <name type="common">Zebra mussel</name>
    <name type="synonym">Mytilus polymorpha</name>
    <dbReference type="NCBI Taxonomy" id="45954"/>
    <lineage>
        <taxon>Eukaryota</taxon>
        <taxon>Metazoa</taxon>
        <taxon>Spiralia</taxon>
        <taxon>Lophotrochozoa</taxon>
        <taxon>Mollusca</taxon>
        <taxon>Bivalvia</taxon>
        <taxon>Autobranchia</taxon>
        <taxon>Heteroconchia</taxon>
        <taxon>Euheterodonta</taxon>
        <taxon>Imparidentia</taxon>
        <taxon>Neoheterodontei</taxon>
        <taxon>Myida</taxon>
        <taxon>Dreissenoidea</taxon>
        <taxon>Dreissenidae</taxon>
        <taxon>Dreissena</taxon>
    </lineage>
</organism>
<dbReference type="EMBL" id="JAIWYP010000007">
    <property type="protein sequence ID" value="KAH3798755.1"/>
    <property type="molecule type" value="Genomic_DNA"/>
</dbReference>
<evidence type="ECO:0000313" key="2">
    <source>
        <dbReference type="EMBL" id="KAH3798755.1"/>
    </source>
</evidence>
<sequence>MDLCDKRTKLKHDKYTIMDSEGCKEEDDTGRGGMDLGTMYHHRQRDYRRQQ</sequence>
<proteinExistence type="predicted"/>
<evidence type="ECO:0000313" key="3">
    <source>
        <dbReference type="Proteomes" id="UP000828390"/>
    </source>
</evidence>
<protein>
    <submittedName>
        <fullName evidence="2">Uncharacterized protein</fullName>
    </submittedName>
</protein>
<gene>
    <name evidence="2" type="ORF">DPMN_152358</name>
</gene>
<feature type="compositionally biased region" description="Basic residues" evidence="1">
    <location>
        <begin position="40"/>
        <end position="51"/>
    </location>
</feature>
<evidence type="ECO:0000256" key="1">
    <source>
        <dbReference type="SAM" id="MobiDB-lite"/>
    </source>
</evidence>